<keyword evidence="2" id="KW-1185">Reference proteome</keyword>
<organism evidence="1 2">
    <name type="scientific">Porphyra umbilicalis</name>
    <name type="common">Purple laver</name>
    <name type="synonym">Red alga</name>
    <dbReference type="NCBI Taxonomy" id="2786"/>
    <lineage>
        <taxon>Eukaryota</taxon>
        <taxon>Rhodophyta</taxon>
        <taxon>Bangiophyceae</taxon>
        <taxon>Bangiales</taxon>
        <taxon>Bangiaceae</taxon>
        <taxon>Porphyra</taxon>
    </lineage>
</organism>
<gene>
    <name evidence="1" type="ORF">BU14_0166s0045</name>
</gene>
<reference evidence="1 2" key="1">
    <citation type="submission" date="2017-03" db="EMBL/GenBank/DDBJ databases">
        <title>WGS assembly of Porphyra umbilicalis.</title>
        <authorList>
            <person name="Brawley S.H."/>
            <person name="Blouin N.A."/>
            <person name="Ficko-Blean E."/>
            <person name="Wheeler G.L."/>
            <person name="Lohr M."/>
            <person name="Goodson H.V."/>
            <person name="Jenkins J.W."/>
            <person name="Blaby-Haas C.E."/>
            <person name="Helliwell K.E."/>
            <person name="Chan C."/>
            <person name="Marriage T."/>
            <person name="Bhattacharya D."/>
            <person name="Klein A.S."/>
            <person name="Badis Y."/>
            <person name="Brodie J."/>
            <person name="Cao Y."/>
            <person name="Collen J."/>
            <person name="Dittami S.M."/>
            <person name="Gachon C.M."/>
            <person name="Green B.R."/>
            <person name="Karpowicz S."/>
            <person name="Kim J.W."/>
            <person name="Kudahl U."/>
            <person name="Lin S."/>
            <person name="Michel G."/>
            <person name="Mittag M."/>
            <person name="Olson B.J."/>
            <person name="Pangilinan J."/>
            <person name="Peng Y."/>
            <person name="Qiu H."/>
            <person name="Shu S."/>
            <person name="Singer J.T."/>
            <person name="Smith A.G."/>
            <person name="Sprecher B.N."/>
            <person name="Wagner V."/>
            <person name="Wang W."/>
            <person name="Wang Z.-Y."/>
            <person name="Yan J."/>
            <person name="Yarish C."/>
            <person name="Zoeuner-Riek S."/>
            <person name="Zhuang Y."/>
            <person name="Zou Y."/>
            <person name="Lindquist E.A."/>
            <person name="Grimwood J."/>
            <person name="Barry K."/>
            <person name="Rokhsar D.S."/>
            <person name="Schmutz J."/>
            <person name="Stiller J.W."/>
            <person name="Grossman A.R."/>
            <person name="Prochnik S.E."/>
        </authorList>
    </citation>
    <scope>NUCLEOTIDE SEQUENCE [LARGE SCALE GENOMIC DNA]</scope>
    <source>
        <strain evidence="1">4086291</strain>
    </source>
</reference>
<protein>
    <submittedName>
        <fullName evidence="1">Uncharacterized protein</fullName>
    </submittedName>
</protein>
<dbReference type="EMBL" id="KV918849">
    <property type="protein sequence ID" value="OSX77005.1"/>
    <property type="molecule type" value="Genomic_DNA"/>
</dbReference>
<proteinExistence type="predicted"/>
<name>A0A1X6P8D0_PORUM</name>
<dbReference type="Proteomes" id="UP000218209">
    <property type="component" value="Unassembled WGS sequence"/>
</dbReference>
<sequence length="231" mass="23346">MNGFSLSPKPCATKRDLAFSAGVFGCLMAFTKRAPRMLAPAGTSLLCTFFHALRRFRPSASAHLAASISGVNARGSPGSSTSVMSVVLAASCSFAEPPAPRRAAPPTRRPMSATNASAAVIPLLALRALVDAAPAGSATVPSFGRSALMESKAAVSLGCAVVLGLPCASVAPGELATVSSPATAAGVIGGLYTFTLSMENSLRRSLMLSHSSLPSLPSTTYGPSHALGISR</sequence>
<evidence type="ECO:0000313" key="2">
    <source>
        <dbReference type="Proteomes" id="UP000218209"/>
    </source>
</evidence>
<accession>A0A1X6P8D0</accession>
<evidence type="ECO:0000313" key="1">
    <source>
        <dbReference type="EMBL" id="OSX77005.1"/>
    </source>
</evidence>
<dbReference type="AlphaFoldDB" id="A0A1X6P8D0"/>